<proteinExistence type="inferred from homology"/>
<evidence type="ECO:0000259" key="12">
    <source>
        <dbReference type="Pfam" id="PF00763"/>
    </source>
</evidence>
<evidence type="ECO:0000256" key="1">
    <source>
        <dbReference type="ARBA" id="ARBA00004777"/>
    </source>
</evidence>
<protein>
    <recommendedName>
        <fullName evidence="11">Bifunctional protein FolD</fullName>
    </recommendedName>
    <domain>
        <recommendedName>
            <fullName evidence="11">Methylenetetrahydrofolate dehydrogenase</fullName>
            <ecNumber evidence="11">1.5.1.5</ecNumber>
        </recommendedName>
    </domain>
    <domain>
        <recommendedName>
            <fullName evidence="11">Methenyltetrahydrofolate cyclohydrolase</fullName>
            <ecNumber evidence="11">3.5.4.9</ecNumber>
        </recommendedName>
    </domain>
</protein>
<evidence type="ECO:0000259" key="13">
    <source>
        <dbReference type="Pfam" id="PF02882"/>
    </source>
</evidence>
<dbReference type="SUPFAM" id="SSF51735">
    <property type="entry name" value="NAD(P)-binding Rossmann-fold domains"/>
    <property type="match status" value="1"/>
</dbReference>
<evidence type="ECO:0000256" key="5">
    <source>
        <dbReference type="ARBA" id="ARBA00022801"/>
    </source>
</evidence>
<sequence>MTTIIDGKAIAKKIEQDVQKRVNVLRQKGISPKLHVILVGDNQASQTYTHTKAKAAERVGIDFTLHNFPATISEDDLIASLQKIQADGTVSGLIIQIPLPEHLYTEKVINSINPKIDIDCLTNTNLGRLVMNQPLFTPPTPTAALRILDEIAFNPKGKNITIIGTGALVGKPLAIMLINAGASVTTINSRTTNSKEKCLSADVIISGVGKKNIVTAAMVKPGAIVIDTGFVYENGILSGDVDFDAIKDITSYITPTPGGVGPITVAELLLNTVKSAELN</sequence>
<name>A0A1F6MAJ6_9BACT</name>
<comment type="subunit">
    <text evidence="2 11">Homodimer.</text>
</comment>
<evidence type="ECO:0000256" key="8">
    <source>
        <dbReference type="ARBA" id="ARBA00023102"/>
    </source>
</evidence>
<dbReference type="GO" id="GO:0004477">
    <property type="term" value="F:methenyltetrahydrofolate cyclohydrolase activity"/>
    <property type="evidence" value="ECO:0007669"/>
    <property type="project" value="UniProtKB-UniRule"/>
</dbReference>
<dbReference type="InterPro" id="IPR046346">
    <property type="entry name" value="Aminoacid_DH-like_N_sf"/>
</dbReference>
<dbReference type="GO" id="GO:0035999">
    <property type="term" value="P:tetrahydrofolate interconversion"/>
    <property type="evidence" value="ECO:0007669"/>
    <property type="project" value="UniProtKB-UniRule"/>
</dbReference>
<keyword evidence="7 11" id="KW-0560">Oxidoreductase</keyword>
<dbReference type="InterPro" id="IPR020630">
    <property type="entry name" value="THF_DH/CycHdrlase_cat_dom"/>
</dbReference>
<dbReference type="HAMAP" id="MF_01576">
    <property type="entry name" value="THF_DHG_CYH"/>
    <property type="match status" value="1"/>
</dbReference>
<evidence type="ECO:0000256" key="7">
    <source>
        <dbReference type="ARBA" id="ARBA00023002"/>
    </source>
</evidence>
<dbReference type="UniPathway" id="UPA00193"/>
<dbReference type="GO" id="GO:0009086">
    <property type="term" value="P:methionine biosynthetic process"/>
    <property type="evidence" value="ECO:0007669"/>
    <property type="project" value="UniProtKB-KW"/>
</dbReference>
<feature type="domain" description="Tetrahydrofolate dehydrogenase/cyclohydrolase NAD(P)-binding" evidence="13">
    <location>
        <begin position="138"/>
        <end position="277"/>
    </location>
</feature>
<feature type="domain" description="Tetrahydrofolate dehydrogenase/cyclohydrolase catalytic" evidence="12">
    <location>
        <begin position="5"/>
        <end position="119"/>
    </location>
</feature>
<dbReference type="SUPFAM" id="SSF53223">
    <property type="entry name" value="Aminoacid dehydrogenase-like, N-terminal domain"/>
    <property type="match status" value="1"/>
</dbReference>
<dbReference type="PROSITE" id="PS00767">
    <property type="entry name" value="THF_DHG_CYH_2"/>
    <property type="match status" value="1"/>
</dbReference>
<dbReference type="CDD" id="cd01080">
    <property type="entry name" value="NAD_bind_m-THF_DH_Cyclohyd"/>
    <property type="match status" value="1"/>
</dbReference>
<evidence type="ECO:0000256" key="6">
    <source>
        <dbReference type="ARBA" id="ARBA00022857"/>
    </source>
</evidence>
<dbReference type="Proteomes" id="UP000176413">
    <property type="component" value="Unassembled WGS sequence"/>
</dbReference>
<dbReference type="EC" id="1.5.1.5" evidence="11"/>
<dbReference type="Gene3D" id="3.40.50.10860">
    <property type="entry name" value="Leucine Dehydrogenase, chain A, domain 1"/>
    <property type="match status" value="1"/>
</dbReference>
<dbReference type="PANTHER" id="PTHR48099:SF5">
    <property type="entry name" value="C-1-TETRAHYDROFOLATE SYNTHASE, CYTOPLASMIC"/>
    <property type="match status" value="1"/>
</dbReference>
<keyword evidence="3 11" id="KW-0554">One-carbon metabolism</keyword>
<dbReference type="GO" id="GO:0005829">
    <property type="term" value="C:cytosol"/>
    <property type="evidence" value="ECO:0007669"/>
    <property type="project" value="TreeGrafter"/>
</dbReference>
<evidence type="ECO:0000313" key="15">
    <source>
        <dbReference type="Proteomes" id="UP000176413"/>
    </source>
</evidence>
<comment type="catalytic activity">
    <reaction evidence="11">
        <text>(6R)-5,10-methylene-5,6,7,8-tetrahydrofolate + NADP(+) = (6R)-5,10-methenyltetrahydrofolate + NADPH</text>
        <dbReference type="Rhea" id="RHEA:22812"/>
        <dbReference type="ChEBI" id="CHEBI:15636"/>
        <dbReference type="ChEBI" id="CHEBI:57455"/>
        <dbReference type="ChEBI" id="CHEBI:57783"/>
        <dbReference type="ChEBI" id="CHEBI:58349"/>
        <dbReference type="EC" id="1.5.1.5"/>
    </reaction>
</comment>
<evidence type="ECO:0000256" key="4">
    <source>
        <dbReference type="ARBA" id="ARBA00022755"/>
    </source>
</evidence>
<feature type="binding site" evidence="11">
    <location>
        <begin position="164"/>
        <end position="166"/>
    </location>
    <ligand>
        <name>NADP(+)</name>
        <dbReference type="ChEBI" id="CHEBI:58349"/>
    </ligand>
</feature>
<dbReference type="PANTHER" id="PTHR48099">
    <property type="entry name" value="C-1-TETRAHYDROFOLATE SYNTHASE, CYTOPLASMIC-RELATED"/>
    <property type="match status" value="1"/>
</dbReference>
<dbReference type="AlphaFoldDB" id="A0A1F6MAJ6"/>
<comment type="caution">
    <text evidence="11">Lacks conserved residue(s) required for the propagation of feature annotation.</text>
</comment>
<evidence type="ECO:0000256" key="11">
    <source>
        <dbReference type="HAMAP-Rule" id="MF_01576"/>
    </source>
</evidence>
<keyword evidence="10 11" id="KW-0511">Multifunctional enzyme</keyword>
<organism evidence="14 15">
    <name type="scientific">Candidatus Magasanikbacteria bacterium RIFCSPHIGHO2_02_FULL_45_10</name>
    <dbReference type="NCBI Taxonomy" id="1798679"/>
    <lineage>
        <taxon>Bacteria</taxon>
        <taxon>Candidatus Magasanikiibacteriota</taxon>
    </lineage>
</organism>
<keyword evidence="8 11" id="KW-0368">Histidine biosynthesis</keyword>
<dbReference type="Pfam" id="PF02882">
    <property type="entry name" value="THF_DHG_CYH_C"/>
    <property type="match status" value="1"/>
</dbReference>
<dbReference type="InterPro" id="IPR020631">
    <property type="entry name" value="THF_DH/CycHdrlase_NAD-bd_dom"/>
</dbReference>
<comment type="similarity">
    <text evidence="11">Belongs to the tetrahydrofolate dehydrogenase/cyclohydrolase family.</text>
</comment>
<dbReference type="EC" id="3.5.4.9" evidence="11"/>
<dbReference type="GO" id="GO:0006164">
    <property type="term" value="P:purine nucleotide biosynthetic process"/>
    <property type="evidence" value="ECO:0007669"/>
    <property type="project" value="UniProtKB-KW"/>
</dbReference>
<dbReference type="PRINTS" id="PR00085">
    <property type="entry name" value="THFDHDRGNASE"/>
</dbReference>
<keyword evidence="11" id="KW-0028">Amino-acid biosynthesis</keyword>
<evidence type="ECO:0000256" key="10">
    <source>
        <dbReference type="ARBA" id="ARBA00023268"/>
    </source>
</evidence>
<dbReference type="GO" id="GO:0000105">
    <property type="term" value="P:L-histidine biosynthetic process"/>
    <property type="evidence" value="ECO:0007669"/>
    <property type="project" value="UniProtKB-KW"/>
</dbReference>
<dbReference type="InterPro" id="IPR000672">
    <property type="entry name" value="THF_DH/CycHdrlase"/>
</dbReference>
<keyword evidence="4 11" id="KW-0658">Purine biosynthesis</keyword>
<gene>
    <name evidence="11" type="primary">folD</name>
    <name evidence="14" type="ORF">A3D53_02295</name>
</gene>
<comment type="caution">
    <text evidence="14">The sequence shown here is derived from an EMBL/GenBank/DDBJ whole genome shotgun (WGS) entry which is preliminary data.</text>
</comment>
<comment type="function">
    <text evidence="11">Catalyzes the oxidation of 5,10-methylenetetrahydrofolate to 5,10-methenyltetrahydrofolate and then the hydrolysis of 5,10-methenyltetrahydrofolate to 10-formyltetrahydrofolate.</text>
</comment>
<comment type="pathway">
    <text evidence="1 11">One-carbon metabolism; tetrahydrofolate interconversion.</text>
</comment>
<dbReference type="FunFam" id="3.40.50.10860:FF:000005">
    <property type="entry name" value="C-1-tetrahydrofolate synthase, cytoplasmic, putative"/>
    <property type="match status" value="1"/>
</dbReference>
<evidence type="ECO:0000256" key="3">
    <source>
        <dbReference type="ARBA" id="ARBA00022563"/>
    </source>
</evidence>
<reference evidence="14 15" key="1">
    <citation type="journal article" date="2016" name="Nat. Commun.">
        <title>Thousands of microbial genomes shed light on interconnected biogeochemical processes in an aquifer system.</title>
        <authorList>
            <person name="Anantharaman K."/>
            <person name="Brown C.T."/>
            <person name="Hug L.A."/>
            <person name="Sharon I."/>
            <person name="Castelle C.J."/>
            <person name="Probst A.J."/>
            <person name="Thomas B.C."/>
            <person name="Singh A."/>
            <person name="Wilkins M.J."/>
            <person name="Karaoz U."/>
            <person name="Brodie E.L."/>
            <person name="Williams K.H."/>
            <person name="Hubbard S.S."/>
            <person name="Banfield J.F."/>
        </authorList>
    </citation>
    <scope>NUCLEOTIDE SEQUENCE [LARGE SCALE GENOMIC DNA]</scope>
</reference>
<dbReference type="InterPro" id="IPR020867">
    <property type="entry name" value="THF_DH/CycHdrlase_CS"/>
</dbReference>
<keyword evidence="6 11" id="KW-0521">NADP</keyword>
<dbReference type="EMBL" id="MFQA01000034">
    <property type="protein sequence ID" value="OGH68682.1"/>
    <property type="molecule type" value="Genomic_DNA"/>
</dbReference>
<accession>A0A1F6MAJ6</accession>
<comment type="catalytic activity">
    <reaction evidence="11">
        <text>(6R)-5,10-methenyltetrahydrofolate + H2O = (6R)-10-formyltetrahydrofolate + H(+)</text>
        <dbReference type="Rhea" id="RHEA:23700"/>
        <dbReference type="ChEBI" id="CHEBI:15377"/>
        <dbReference type="ChEBI" id="CHEBI:15378"/>
        <dbReference type="ChEBI" id="CHEBI:57455"/>
        <dbReference type="ChEBI" id="CHEBI:195366"/>
        <dbReference type="EC" id="3.5.4.9"/>
    </reaction>
</comment>
<dbReference type="Pfam" id="PF00763">
    <property type="entry name" value="THF_DHG_CYH"/>
    <property type="match status" value="1"/>
</dbReference>
<evidence type="ECO:0000256" key="2">
    <source>
        <dbReference type="ARBA" id="ARBA00011738"/>
    </source>
</evidence>
<dbReference type="GO" id="GO:0004488">
    <property type="term" value="F:methylenetetrahydrofolate dehydrogenase (NADP+) activity"/>
    <property type="evidence" value="ECO:0007669"/>
    <property type="project" value="UniProtKB-UniRule"/>
</dbReference>
<dbReference type="Gene3D" id="3.40.50.720">
    <property type="entry name" value="NAD(P)-binding Rossmann-like Domain"/>
    <property type="match status" value="1"/>
</dbReference>
<evidence type="ECO:0000313" key="14">
    <source>
        <dbReference type="EMBL" id="OGH68682.1"/>
    </source>
</evidence>
<dbReference type="InterPro" id="IPR036291">
    <property type="entry name" value="NAD(P)-bd_dom_sf"/>
</dbReference>
<keyword evidence="5 11" id="KW-0378">Hydrolase</keyword>
<evidence type="ECO:0000256" key="9">
    <source>
        <dbReference type="ARBA" id="ARBA00023167"/>
    </source>
</evidence>
<keyword evidence="9 11" id="KW-0486">Methionine biosynthesis</keyword>